<evidence type="ECO:0000256" key="3">
    <source>
        <dbReference type="ARBA" id="ARBA00022989"/>
    </source>
</evidence>
<dbReference type="InterPro" id="IPR044878">
    <property type="entry name" value="UbiA_sf"/>
</dbReference>
<evidence type="ECO:0000256" key="2">
    <source>
        <dbReference type="ARBA" id="ARBA00022692"/>
    </source>
</evidence>
<accession>A0AA35WVD6</accession>
<dbReference type="GO" id="GO:0016020">
    <property type="term" value="C:membrane"/>
    <property type="evidence" value="ECO:0007669"/>
    <property type="project" value="UniProtKB-SubCell"/>
</dbReference>
<evidence type="ECO:0000313" key="7">
    <source>
        <dbReference type="EMBL" id="CAI8028045.1"/>
    </source>
</evidence>
<feature type="transmembrane region" description="Helical" evidence="5">
    <location>
        <begin position="56"/>
        <end position="76"/>
    </location>
</feature>
<feature type="transmembrane region" description="Helical" evidence="5">
    <location>
        <begin position="120"/>
        <end position="143"/>
    </location>
</feature>
<dbReference type="EMBL" id="CASHTH010002314">
    <property type="protein sequence ID" value="CAI8028045.1"/>
    <property type="molecule type" value="Genomic_DNA"/>
</dbReference>
<feature type="chain" id="PRO_5041392751" evidence="6">
    <location>
        <begin position="33"/>
        <end position="253"/>
    </location>
</feature>
<evidence type="ECO:0000313" key="8">
    <source>
        <dbReference type="Proteomes" id="UP001174909"/>
    </source>
</evidence>
<gene>
    <name evidence="7" type="ORF">GBAR_LOCUS15983</name>
</gene>
<keyword evidence="3 5" id="KW-1133">Transmembrane helix</keyword>
<dbReference type="CDD" id="cd13961">
    <property type="entry name" value="PT_UbiA_DGGGPS"/>
    <property type="match status" value="1"/>
</dbReference>
<dbReference type="Gene3D" id="1.10.357.140">
    <property type="entry name" value="UbiA prenyltransferase"/>
    <property type="match status" value="1"/>
</dbReference>
<dbReference type="Pfam" id="PF01040">
    <property type="entry name" value="UbiA"/>
    <property type="match status" value="1"/>
</dbReference>
<feature type="transmembrane region" description="Helical" evidence="5">
    <location>
        <begin position="201"/>
        <end position="220"/>
    </location>
</feature>
<feature type="transmembrane region" description="Helical" evidence="5">
    <location>
        <begin position="174"/>
        <end position="195"/>
    </location>
</feature>
<organism evidence="7 8">
    <name type="scientific">Geodia barretti</name>
    <name type="common">Barrett's horny sponge</name>
    <dbReference type="NCBI Taxonomy" id="519541"/>
    <lineage>
        <taxon>Eukaryota</taxon>
        <taxon>Metazoa</taxon>
        <taxon>Porifera</taxon>
        <taxon>Demospongiae</taxon>
        <taxon>Heteroscleromorpha</taxon>
        <taxon>Tetractinellida</taxon>
        <taxon>Astrophorina</taxon>
        <taxon>Geodiidae</taxon>
        <taxon>Geodia</taxon>
    </lineage>
</organism>
<dbReference type="Proteomes" id="UP001174909">
    <property type="component" value="Unassembled WGS sequence"/>
</dbReference>
<dbReference type="PANTHER" id="PTHR42723:SF1">
    <property type="entry name" value="CHLOROPHYLL SYNTHASE, CHLOROPLASTIC"/>
    <property type="match status" value="1"/>
</dbReference>
<feature type="signal peptide" evidence="6">
    <location>
        <begin position="1"/>
        <end position="32"/>
    </location>
</feature>
<evidence type="ECO:0000256" key="6">
    <source>
        <dbReference type="SAM" id="SignalP"/>
    </source>
</evidence>
<keyword evidence="8" id="KW-1185">Reference proteome</keyword>
<comment type="subcellular location">
    <subcellularLocation>
        <location evidence="1">Membrane</location>
        <topology evidence="1">Multi-pass membrane protein</topology>
    </subcellularLocation>
</comment>
<sequence length="253" mass="27782">MFASQGNMENLVNIRLLLVSVAALVLLSAGNAINDYCDYNIDRINRPRRPLPSGRIRRTDALIFAIILTVIGIWLGTLINRNAIGFAILVSIALVSYAFWLKRTPFVGNLVVSGLTGLTFIAGGVAIDSVQGTLIPAIFAFLFTTAREIVKDLEDTEGDLKNNAKTLATLNPRIAVRTAIGFMASVILFSPIPYLFGWYSWHYLIAVLIGVDLVLIGLAIRLCQDASRESCASIQRWMKWDIFVGLGAIYLGF</sequence>
<protein>
    <submittedName>
        <fullName evidence="7">Digeranylgeranylglyceryl phosphate synthase</fullName>
    </submittedName>
</protein>
<dbReference type="InterPro" id="IPR000537">
    <property type="entry name" value="UbiA_prenyltransferase"/>
</dbReference>
<name>A0AA35WVD6_GEOBA</name>
<proteinExistence type="predicted"/>
<evidence type="ECO:0000256" key="5">
    <source>
        <dbReference type="SAM" id="Phobius"/>
    </source>
</evidence>
<reference evidence="7" key="1">
    <citation type="submission" date="2023-03" db="EMBL/GenBank/DDBJ databases">
        <authorList>
            <person name="Steffen K."/>
            <person name="Cardenas P."/>
        </authorList>
    </citation>
    <scope>NUCLEOTIDE SEQUENCE</scope>
</reference>
<evidence type="ECO:0000256" key="1">
    <source>
        <dbReference type="ARBA" id="ARBA00004141"/>
    </source>
</evidence>
<comment type="caution">
    <text evidence="7">The sequence shown here is derived from an EMBL/GenBank/DDBJ whole genome shotgun (WGS) entry which is preliminary data.</text>
</comment>
<dbReference type="AlphaFoldDB" id="A0AA35WVD6"/>
<dbReference type="GO" id="GO:0016765">
    <property type="term" value="F:transferase activity, transferring alkyl or aryl (other than methyl) groups"/>
    <property type="evidence" value="ECO:0007669"/>
    <property type="project" value="InterPro"/>
</dbReference>
<keyword evidence="6" id="KW-0732">Signal</keyword>
<feature type="transmembrane region" description="Helical" evidence="5">
    <location>
        <begin position="83"/>
        <end position="100"/>
    </location>
</feature>
<evidence type="ECO:0000256" key="4">
    <source>
        <dbReference type="ARBA" id="ARBA00023136"/>
    </source>
</evidence>
<dbReference type="InterPro" id="IPR050475">
    <property type="entry name" value="Prenyltransferase_related"/>
</dbReference>
<dbReference type="PANTHER" id="PTHR42723">
    <property type="entry name" value="CHLOROPHYLL SYNTHASE"/>
    <property type="match status" value="1"/>
</dbReference>
<keyword evidence="4 5" id="KW-0472">Membrane</keyword>
<keyword evidence="2 5" id="KW-0812">Transmembrane</keyword>